<feature type="chain" id="PRO_5004086343" evidence="1">
    <location>
        <begin position="27"/>
        <end position="73"/>
    </location>
</feature>
<evidence type="ECO:0000313" key="2">
    <source>
        <dbReference type="EMBL" id="EMR84643.1"/>
    </source>
</evidence>
<protein>
    <submittedName>
        <fullName evidence="2">Uncharacterized protein</fullName>
    </submittedName>
</protein>
<keyword evidence="1" id="KW-0732">Signal</keyword>
<dbReference type="AlphaFoldDB" id="M7UD87"/>
<accession>M7UD87</accession>
<dbReference type="EMBL" id="KB707938">
    <property type="protein sequence ID" value="EMR84643.1"/>
    <property type="molecule type" value="Genomic_DNA"/>
</dbReference>
<organism evidence="2 3">
    <name type="scientific">Botryotinia fuckeliana (strain BcDW1)</name>
    <name type="common">Noble rot fungus</name>
    <name type="synonym">Botrytis cinerea</name>
    <dbReference type="NCBI Taxonomy" id="1290391"/>
    <lineage>
        <taxon>Eukaryota</taxon>
        <taxon>Fungi</taxon>
        <taxon>Dikarya</taxon>
        <taxon>Ascomycota</taxon>
        <taxon>Pezizomycotina</taxon>
        <taxon>Leotiomycetes</taxon>
        <taxon>Helotiales</taxon>
        <taxon>Sclerotiniaceae</taxon>
        <taxon>Botrytis</taxon>
    </lineage>
</organism>
<evidence type="ECO:0000313" key="3">
    <source>
        <dbReference type="Proteomes" id="UP000012045"/>
    </source>
</evidence>
<dbReference type="Proteomes" id="UP000012045">
    <property type="component" value="Unassembled WGS sequence"/>
</dbReference>
<proteinExistence type="predicted"/>
<gene>
    <name evidence="2" type="ORF">BcDW1_6712</name>
</gene>
<feature type="signal peptide" evidence="1">
    <location>
        <begin position="1"/>
        <end position="26"/>
    </location>
</feature>
<dbReference type="HOGENOM" id="CLU_2704513_0_0_1"/>
<evidence type="ECO:0000256" key="1">
    <source>
        <dbReference type="SAM" id="SignalP"/>
    </source>
</evidence>
<reference evidence="3" key="1">
    <citation type="journal article" date="2013" name="Genome Announc.">
        <title>Draft genome sequence of Botrytis cinerea BcDW1, inoculum for noble rot of grape berries.</title>
        <authorList>
            <person name="Blanco-Ulate B."/>
            <person name="Allen G."/>
            <person name="Powell A.L."/>
            <person name="Cantu D."/>
        </authorList>
    </citation>
    <scope>NUCLEOTIDE SEQUENCE [LARGE SCALE GENOMIC DNA]</scope>
    <source>
        <strain evidence="3">BcDW1</strain>
    </source>
</reference>
<sequence>MHYSTNVLSLLLSWMLHLMAYRAKEADTTTVYPADAIPAIDADEAIIYLADKRAKNEDTAILYHEKGVLLTKR</sequence>
<name>M7UD87_BOTF1</name>